<dbReference type="SMART" id="SM00573">
    <property type="entry name" value="HSA"/>
    <property type="match status" value="1"/>
</dbReference>
<accession>A0A0K9PB90</accession>
<dbReference type="InterPro" id="IPR001005">
    <property type="entry name" value="SANT/Myb"/>
</dbReference>
<comment type="caution">
    <text evidence="5">The sequence shown here is derived from an EMBL/GenBank/DDBJ whole genome shotgun (WGS) entry which is preliminary data.</text>
</comment>
<dbReference type="OMA" id="MGHRKHL"/>
<dbReference type="GO" id="GO:0035267">
    <property type="term" value="C:NuA4 histone acetyltransferase complex"/>
    <property type="evidence" value="ECO:0000318"/>
    <property type="project" value="GO_Central"/>
</dbReference>
<dbReference type="EMBL" id="LFYR01000981">
    <property type="protein sequence ID" value="KMZ66216.1"/>
    <property type="molecule type" value="Genomic_DNA"/>
</dbReference>
<feature type="compositionally biased region" description="Polar residues" evidence="2">
    <location>
        <begin position="845"/>
        <end position="875"/>
    </location>
</feature>
<feature type="compositionally biased region" description="Low complexity" evidence="2">
    <location>
        <begin position="1787"/>
        <end position="1798"/>
    </location>
</feature>
<dbReference type="GO" id="GO:0006325">
    <property type="term" value="P:chromatin organization"/>
    <property type="evidence" value="ECO:0007669"/>
    <property type="project" value="UniProtKB-KW"/>
</dbReference>
<feature type="region of interest" description="Disordered" evidence="2">
    <location>
        <begin position="1471"/>
        <end position="1525"/>
    </location>
</feature>
<dbReference type="Proteomes" id="UP000036987">
    <property type="component" value="Unassembled WGS sequence"/>
</dbReference>
<dbReference type="PANTHER" id="PTHR46774">
    <property type="entry name" value="CHROMATIN MODIFICATION-RELATED PROTEIN EAF1 A-RELATED"/>
    <property type="match status" value="1"/>
</dbReference>
<feature type="domain" description="HSA" evidence="4">
    <location>
        <begin position="553"/>
        <end position="628"/>
    </location>
</feature>
<organism evidence="5 6">
    <name type="scientific">Zostera marina</name>
    <name type="common">Eelgrass</name>
    <dbReference type="NCBI Taxonomy" id="29655"/>
    <lineage>
        <taxon>Eukaryota</taxon>
        <taxon>Viridiplantae</taxon>
        <taxon>Streptophyta</taxon>
        <taxon>Embryophyta</taxon>
        <taxon>Tracheophyta</taxon>
        <taxon>Spermatophyta</taxon>
        <taxon>Magnoliopsida</taxon>
        <taxon>Liliopsida</taxon>
        <taxon>Zosteraceae</taxon>
        <taxon>Zostera</taxon>
    </lineage>
</organism>
<dbReference type="InterPro" id="IPR044798">
    <property type="entry name" value="EAF1A/B"/>
</dbReference>
<proteinExistence type="predicted"/>
<reference evidence="6" key="1">
    <citation type="journal article" date="2016" name="Nature">
        <title>The genome of the seagrass Zostera marina reveals angiosperm adaptation to the sea.</title>
        <authorList>
            <person name="Olsen J.L."/>
            <person name="Rouze P."/>
            <person name="Verhelst B."/>
            <person name="Lin Y.-C."/>
            <person name="Bayer T."/>
            <person name="Collen J."/>
            <person name="Dattolo E."/>
            <person name="De Paoli E."/>
            <person name="Dittami S."/>
            <person name="Maumus F."/>
            <person name="Michel G."/>
            <person name="Kersting A."/>
            <person name="Lauritano C."/>
            <person name="Lohaus R."/>
            <person name="Toepel M."/>
            <person name="Tonon T."/>
            <person name="Vanneste K."/>
            <person name="Amirebrahimi M."/>
            <person name="Brakel J."/>
            <person name="Bostroem C."/>
            <person name="Chovatia M."/>
            <person name="Grimwood J."/>
            <person name="Jenkins J.W."/>
            <person name="Jueterbock A."/>
            <person name="Mraz A."/>
            <person name="Stam W.T."/>
            <person name="Tice H."/>
            <person name="Bornberg-Bauer E."/>
            <person name="Green P.J."/>
            <person name="Pearson G.A."/>
            <person name="Procaccini G."/>
            <person name="Duarte C.M."/>
            <person name="Schmutz J."/>
            <person name="Reusch T.B.H."/>
            <person name="Van de Peer Y."/>
        </authorList>
    </citation>
    <scope>NUCLEOTIDE SEQUENCE [LARGE SCALE GENOMIC DNA]</scope>
    <source>
        <strain evidence="6">cv. Finnish</strain>
    </source>
</reference>
<feature type="compositionally biased region" description="Low complexity" evidence="2">
    <location>
        <begin position="1547"/>
        <end position="1561"/>
    </location>
</feature>
<evidence type="ECO:0000259" key="3">
    <source>
        <dbReference type="PROSITE" id="PS50090"/>
    </source>
</evidence>
<evidence type="ECO:0000256" key="2">
    <source>
        <dbReference type="SAM" id="MobiDB-lite"/>
    </source>
</evidence>
<dbReference type="InterPro" id="IPR014012">
    <property type="entry name" value="HSA_dom"/>
</dbReference>
<feature type="compositionally biased region" description="Polar residues" evidence="2">
    <location>
        <begin position="1740"/>
        <end position="1766"/>
    </location>
</feature>
<dbReference type="Pfam" id="PF07529">
    <property type="entry name" value="HSA"/>
    <property type="match status" value="1"/>
</dbReference>
<evidence type="ECO:0000259" key="4">
    <source>
        <dbReference type="PROSITE" id="PS51204"/>
    </source>
</evidence>
<dbReference type="PROSITE" id="PS51204">
    <property type="entry name" value="HSA"/>
    <property type="match status" value="1"/>
</dbReference>
<evidence type="ECO:0008006" key="7">
    <source>
        <dbReference type="Google" id="ProtNLM"/>
    </source>
</evidence>
<feature type="compositionally biased region" description="Polar residues" evidence="2">
    <location>
        <begin position="1514"/>
        <end position="1525"/>
    </location>
</feature>
<feature type="compositionally biased region" description="Polar residues" evidence="2">
    <location>
        <begin position="1482"/>
        <end position="1497"/>
    </location>
</feature>
<feature type="compositionally biased region" description="Polar residues" evidence="2">
    <location>
        <begin position="1799"/>
        <end position="1818"/>
    </location>
</feature>
<dbReference type="STRING" id="29655.A0A0K9PB90"/>
<dbReference type="CDD" id="cd00167">
    <property type="entry name" value="SANT"/>
    <property type="match status" value="1"/>
</dbReference>
<evidence type="ECO:0000256" key="1">
    <source>
        <dbReference type="ARBA" id="ARBA00022853"/>
    </source>
</evidence>
<name>A0A0K9PB90_ZOSMR</name>
<evidence type="ECO:0000313" key="6">
    <source>
        <dbReference type="Proteomes" id="UP000036987"/>
    </source>
</evidence>
<dbReference type="PROSITE" id="PS50090">
    <property type="entry name" value="MYB_LIKE"/>
    <property type="match status" value="1"/>
</dbReference>
<evidence type="ECO:0000313" key="5">
    <source>
        <dbReference type="EMBL" id="KMZ66216.1"/>
    </source>
</evidence>
<protein>
    <recommendedName>
        <fullName evidence="7">Chromatin modification-related protein EAF1 B</fullName>
    </recommendedName>
</protein>
<keyword evidence="1" id="KW-0156">Chromatin regulator</keyword>
<feature type="region of interest" description="Disordered" evidence="2">
    <location>
        <begin position="845"/>
        <end position="884"/>
    </location>
</feature>
<feature type="region of interest" description="Disordered" evidence="2">
    <location>
        <begin position="1732"/>
        <end position="1818"/>
    </location>
</feature>
<feature type="region of interest" description="Disordered" evidence="2">
    <location>
        <begin position="1249"/>
        <end position="1272"/>
    </location>
</feature>
<feature type="compositionally biased region" description="Low complexity" evidence="2">
    <location>
        <begin position="1498"/>
        <end position="1513"/>
    </location>
</feature>
<dbReference type="OrthoDB" id="372624at2759"/>
<gene>
    <name evidence="5" type="ORF">ZOSMA_2G02260</name>
</gene>
<feature type="region of interest" description="Disordered" evidence="2">
    <location>
        <begin position="1207"/>
        <end position="1233"/>
    </location>
</feature>
<feature type="domain" description="Myb-like" evidence="3">
    <location>
        <begin position="1035"/>
        <end position="1085"/>
    </location>
</feature>
<sequence>MQPGILSVVNAEVDSMGGAVGDVLDVKSSPHREAIEKTQAELRQEYGVREERRRELEFLEKGGNPLDFKFNLPGSLSVQSTPLPDRLLENDANGSFALANTPHGDSAESSYFPGTSLVPEQTSADKLFDYENSVAETKNDTSIGKRSITSFGPPSKSRCLETRKPVEYAIRHLDANSQWYAWKNNSKSSHEDSDLDVTDLARYNHENRAVFFSSLSNGVDGKVQDLDPSISNSKQTDLMDFPSVDHLDMELDEKQPLKACIDVAEVLVDKTNITSFEKLRENNNKIHNEHISLDGSEKDPNGTISVPTDLVGEGEKTGFNDNIQSSCETSKFDVHKKSLQNTDFSTSNGLNEQITCAKNDCNVDDNASGDYLPGEPYHVKIKEQEAISGSNLAPDDIITGETVDMHPNYPKEQFSAHLNAKNSHVEIKNEKSFDNATEKHEEIKFICNKESTKFDGDVLSISEEKIVTKKLPCLSSCHEETAQPHAQPIPSNLVHPTYMPSDSFLSQRDSVATLELHGNMESNATLTKTQEDAILKEAHTIKIKRKKADELPKCMFRLKNHQRSHWDYVLEEMAWMANDFMQERLWKITAASQISHWSAISVREKLKKNKLTQNQKEVSSFLAKAVIKFWIVAKENKDMQDIHPDQLLQLPIQHYAVRFLRSGLFPIKIVPPEAPRTPDSKYHIGDLEMLKEEHFNLENLHYNVPFGSMFVYNKIVGAHCLQHEKFGNSTNQMDCMTSVGDSAEVSEFQVHETMDEDETSMYCAPGAFKGNRIKFLHKKKKSLPQKDGVSGSYDTSFDLPYAPGLDRKFGNRSSLVMGKRISNRPNTVTIPTKRVRTAARHRVSSPFNISGSGAMQMSCKTDASSGDTNSFQEDQCSLLGDSHPRKNLDFESTVDFDKKMSFDDNDSFVKPKKKKPKYLGFKSSSNATADRGGFVTSGKKDHLKKRRESLHYESNGTSGLYVHGSKKTKISKQMQESSPESTLPLGVAIPASVASQISNMPNSSKFFKAILNRDCGRKNKSLKVISEQSGFGCQWLLFEDQTLIVLVHDLGPNWDLVSDAFNSTMQLQCVFRSPKECKERHKILMENNVGDCADSAEDSGSSQPYPSTLSGIPQGSARQLFQCLQSPMEADTLNDHFQKIIAIVKKSLSRAVQDNKEVKRLAPPHSSHHLAISQAFPNKLTEGPLMPTDLCDATTSTHESLRYHGNSTNSATLPSYQGSTTQIPPTSGASTMPQGSPAIAVGNNFPSPSTAANAPTRDIERCGPRPTTLPNDDRQRTQYRQLVSGRNVPGPLPSGNRAGLMGGMSRGMPMTHPGFQSIGSQGVHNIASTGTPNGVGITSPMNIHPGSGHSQGSTMLRPHDLMQMLRTGQNPEDHRKMIQELQIQALQGNGQTITSFNGISPTFPNQTAPSLPAPTFPNQTAPSLPAPTFPMQQHHMLQQPHMIGKSHRPHIQGTNHATAQKQAYAIRLAKERQQRLHQQQQFSGSNNISPVQNGSQLPQSTRTSSPITPISYPHGQQKQKTTSRNHQANAILPNQVIKQRQREHIQQQHARQQTQQAAQSQTKIVKGAGRGTILMHQNSHVDVSQLNGPSSTGNQEFIMQQKQAIFSGTSNSNLPQKPTQPKIYPQLQPQPSKQISTVSSYPDVCDQGQMSTNQLPLTSEKAYVPSSLHSVSQKHTNQPMKIGMLHPLNSDNQMCTEVDSMQANLMIIPTSTQCSDPVKVNPDVSLVPVSSSQWSSEQSFELNTQTPNAHMSNTSQTNVTRQSSGNLAAHGNVGVWHQTQHLPPPQQQQKQPYSQQQQMHRQTGQNTVYGRPSNSGPG</sequence>
<keyword evidence="6" id="KW-1185">Reference proteome</keyword>
<dbReference type="PANTHER" id="PTHR46774:SF3">
    <property type="entry name" value="CHROMATIN MODIFICATION-RELATED PROTEIN EAF1 A-RELATED"/>
    <property type="match status" value="1"/>
</dbReference>
<feature type="region of interest" description="Disordered" evidence="2">
    <location>
        <begin position="1539"/>
        <end position="1561"/>
    </location>
</feature>